<dbReference type="InterPro" id="IPR041723">
    <property type="entry name" value="CCT"/>
</dbReference>
<organism evidence="11">
    <name type="scientific">Rhodotorula toruloides</name>
    <name type="common">Yeast</name>
    <name type="synonym">Rhodosporidium toruloides</name>
    <dbReference type="NCBI Taxonomy" id="5286"/>
    <lineage>
        <taxon>Eukaryota</taxon>
        <taxon>Fungi</taxon>
        <taxon>Dikarya</taxon>
        <taxon>Basidiomycota</taxon>
        <taxon>Pucciniomycotina</taxon>
        <taxon>Microbotryomycetes</taxon>
        <taxon>Sporidiobolales</taxon>
        <taxon>Sporidiobolaceae</taxon>
        <taxon>Rhodotorula</taxon>
    </lineage>
</organism>
<feature type="domain" description="Cytidyltransferase-like" evidence="10">
    <location>
        <begin position="245"/>
        <end position="372"/>
    </location>
</feature>
<dbReference type="SUPFAM" id="SSF52374">
    <property type="entry name" value="Nucleotidylyl transferase"/>
    <property type="match status" value="1"/>
</dbReference>
<accession>A0A061BEG7</accession>
<dbReference type="NCBIfam" id="TIGR00125">
    <property type="entry name" value="cyt_tran_rel"/>
    <property type="match status" value="1"/>
</dbReference>
<dbReference type="OrthoDB" id="17102at2759"/>
<gene>
    <name evidence="11" type="ORF">RHTO0S_17e01398g</name>
</gene>
<reference evidence="11" key="1">
    <citation type="journal article" date="2014" name="Genome Announc.">
        <title>Draft genome sequence of Rhodosporidium toruloides CECT1137, an oleaginous yeast of biotechnological interest.</title>
        <authorList>
            <person name="Morin N."/>
            <person name="Calcas X."/>
            <person name="Devillers H."/>
            <person name="Durrens P."/>
            <person name="Sherman D.J."/>
            <person name="Nicaud J.-M."/>
            <person name="Neuveglise C."/>
        </authorList>
    </citation>
    <scope>NUCLEOTIDE SEQUENCE</scope>
    <source>
        <strain evidence="11">CECT1137</strain>
    </source>
</reference>
<keyword evidence="5" id="KW-0443">Lipid metabolism</keyword>
<keyword evidence="2" id="KW-0444">Lipid biosynthesis</keyword>
<dbReference type="CDD" id="cd02174">
    <property type="entry name" value="CCT"/>
    <property type="match status" value="1"/>
</dbReference>
<keyword evidence="7" id="KW-1208">Phospholipid metabolism</keyword>
<evidence type="ECO:0000256" key="9">
    <source>
        <dbReference type="SAM" id="MobiDB-lite"/>
    </source>
</evidence>
<dbReference type="EC" id="2.7.7.15" evidence="8"/>
<dbReference type="AlphaFoldDB" id="A0A061BEG7"/>
<feature type="region of interest" description="Disordered" evidence="9">
    <location>
        <begin position="102"/>
        <end position="123"/>
    </location>
</feature>
<evidence type="ECO:0000313" key="11">
    <source>
        <dbReference type="EMBL" id="CDR48333.1"/>
    </source>
</evidence>
<dbReference type="InterPro" id="IPR045049">
    <property type="entry name" value="Pcy1-like"/>
</dbReference>
<dbReference type="Gene3D" id="3.40.50.620">
    <property type="entry name" value="HUPs"/>
    <property type="match status" value="1"/>
</dbReference>
<protein>
    <recommendedName>
        <fullName evidence="8">choline-phosphate cytidylyltransferase</fullName>
        <ecNumber evidence="8">2.7.7.15</ecNumber>
    </recommendedName>
</protein>
<comment type="similarity">
    <text evidence="1">Belongs to the cytidylyltransferase family.</text>
</comment>
<dbReference type="InterPro" id="IPR014729">
    <property type="entry name" value="Rossmann-like_a/b/a_fold"/>
</dbReference>
<evidence type="ECO:0000256" key="6">
    <source>
        <dbReference type="ARBA" id="ARBA00023209"/>
    </source>
</evidence>
<evidence type="ECO:0000256" key="7">
    <source>
        <dbReference type="ARBA" id="ARBA00023264"/>
    </source>
</evidence>
<dbReference type="InterPro" id="IPR004821">
    <property type="entry name" value="Cyt_trans-like"/>
</dbReference>
<keyword evidence="4" id="KW-0548">Nucleotidyltransferase</keyword>
<dbReference type="GO" id="GO:0005635">
    <property type="term" value="C:nuclear envelope"/>
    <property type="evidence" value="ECO:0007669"/>
    <property type="project" value="TreeGrafter"/>
</dbReference>
<dbReference type="GO" id="GO:0004105">
    <property type="term" value="F:choline-phosphate cytidylyltransferase activity"/>
    <property type="evidence" value="ECO:0007669"/>
    <property type="project" value="UniProtKB-EC"/>
</dbReference>
<feature type="region of interest" description="Disordered" evidence="9">
    <location>
        <begin position="398"/>
        <end position="419"/>
    </location>
</feature>
<feature type="compositionally biased region" description="Acidic residues" evidence="9">
    <location>
        <begin position="35"/>
        <end position="51"/>
    </location>
</feature>
<keyword evidence="3" id="KW-0808">Transferase</keyword>
<evidence type="ECO:0000256" key="4">
    <source>
        <dbReference type="ARBA" id="ARBA00022695"/>
    </source>
</evidence>
<evidence type="ECO:0000256" key="5">
    <source>
        <dbReference type="ARBA" id="ARBA00023098"/>
    </source>
</evidence>
<name>A0A061BEG7_RHOTO</name>
<dbReference type="Pfam" id="PF01467">
    <property type="entry name" value="CTP_transf_like"/>
    <property type="match status" value="1"/>
</dbReference>
<feature type="compositionally biased region" description="Low complexity" evidence="9">
    <location>
        <begin position="111"/>
        <end position="122"/>
    </location>
</feature>
<evidence type="ECO:0000256" key="2">
    <source>
        <dbReference type="ARBA" id="ARBA00022516"/>
    </source>
</evidence>
<proteinExistence type="inferred from homology"/>
<dbReference type="EMBL" id="LK052952">
    <property type="protein sequence ID" value="CDR48333.1"/>
    <property type="molecule type" value="Genomic_DNA"/>
</dbReference>
<evidence type="ECO:0000259" key="10">
    <source>
        <dbReference type="Pfam" id="PF01467"/>
    </source>
</evidence>
<dbReference type="PANTHER" id="PTHR10739">
    <property type="entry name" value="CYTIDYLYLTRANSFERASE"/>
    <property type="match status" value="1"/>
</dbReference>
<dbReference type="GO" id="GO:0031210">
    <property type="term" value="F:phosphatidylcholine binding"/>
    <property type="evidence" value="ECO:0007669"/>
    <property type="project" value="TreeGrafter"/>
</dbReference>
<feature type="region of interest" description="Disordered" evidence="9">
    <location>
        <begin position="1"/>
        <end position="89"/>
    </location>
</feature>
<feature type="compositionally biased region" description="Low complexity" evidence="9">
    <location>
        <begin position="146"/>
        <end position="168"/>
    </location>
</feature>
<evidence type="ECO:0000256" key="8">
    <source>
        <dbReference type="ARBA" id="ARBA00026101"/>
    </source>
</evidence>
<feature type="region of interest" description="Disordered" evidence="9">
    <location>
        <begin position="141"/>
        <end position="188"/>
    </location>
</feature>
<evidence type="ECO:0000256" key="1">
    <source>
        <dbReference type="ARBA" id="ARBA00010101"/>
    </source>
</evidence>
<dbReference type="PANTHER" id="PTHR10739:SF13">
    <property type="entry name" value="CHOLINE-PHOSPHATE CYTIDYLYLTRANSFERASE"/>
    <property type="match status" value="1"/>
</dbReference>
<keyword evidence="6" id="KW-0594">Phospholipid biosynthesis</keyword>
<sequence length="419" mass="44820">MASLASPGSKKRALPHARGVLRAEGGGESSREASEESNAETGLSEDDDLDLSDARPAPASAQPITKGLKGLSLGAPVGEGVGTTAPASTRVGQLAAANEGYESAGHEGDISSATANSSSAHAITPSASRAHVFRAPVGLHHQPSYRSSAGESGYSPSPSSSPRSQQTETETDKDDEMPPPPLAAVESRHPGLGEEPVLWAPAPSGFLSNLTAEEIQDHIRRAIAGDPGRAYKINPPPTDRPVRIYADGVYDLLHYGHMLQLRQCKLAFPSVHLLVGVCSSTLVEQHKAKPVLSSQERYESMRHVRWVDEVVEDAPWQVDQEFIDKWKIDYVAHDEEPYASAGKDDVYVYAKSIGAFLPTKRTNGISTSELLQRIVEGYREGDYDGKLRKIGHPELCSRQGSEAGTGYGAPHPLPTVGEQ</sequence>
<evidence type="ECO:0000256" key="3">
    <source>
        <dbReference type="ARBA" id="ARBA00022679"/>
    </source>
</evidence>